<evidence type="ECO:0000313" key="2">
    <source>
        <dbReference type="EMBL" id="RUO43234.1"/>
    </source>
</evidence>
<sequence length="169" mass="18128">MTTTLKIALASCVVLFSTTSNADVLSSSEHGFQIKIEESFNGSAADGYTRFVDEIDEWWLNDHTWFGDAGKLSIDATAGGCFCELKGDQQALHMQVSYVDPGKALRLTGGLGPLQSLGMSGTMTITFADNKATLDYIVGGYPTTDFTKLAPIVDGVLKQQLASFARVSE</sequence>
<name>A0AA94EF97_9GAMM</name>
<protein>
    <submittedName>
        <fullName evidence="2">Activator of HSP90 ATPase</fullName>
    </submittedName>
</protein>
<reference evidence="3" key="1">
    <citation type="journal article" date="2018" name="Front. Microbiol.">
        <title>Genome-Based Analysis Reveals the Taxonomy and Diversity of the Family Idiomarinaceae.</title>
        <authorList>
            <person name="Liu Y."/>
            <person name="Lai Q."/>
            <person name="Shao Z."/>
        </authorList>
    </citation>
    <scope>NUCLEOTIDE SEQUENCE [LARGE SCALE GENOMIC DNA]</scope>
    <source>
        <strain evidence="3">SN-14</strain>
    </source>
</reference>
<evidence type="ECO:0000256" key="1">
    <source>
        <dbReference type="SAM" id="SignalP"/>
    </source>
</evidence>
<proteinExistence type="predicted"/>
<dbReference type="EMBL" id="PIPS01000002">
    <property type="protein sequence ID" value="RUO43234.1"/>
    <property type="molecule type" value="Genomic_DNA"/>
</dbReference>
<dbReference type="AlphaFoldDB" id="A0AA94EF97"/>
<gene>
    <name evidence="2" type="ORF">CWE23_07700</name>
</gene>
<feature type="signal peptide" evidence="1">
    <location>
        <begin position="1"/>
        <end position="22"/>
    </location>
</feature>
<organism evidence="2 3">
    <name type="scientific">Idiomarina aquatica</name>
    <dbReference type="NCBI Taxonomy" id="1327752"/>
    <lineage>
        <taxon>Bacteria</taxon>
        <taxon>Pseudomonadati</taxon>
        <taxon>Pseudomonadota</taxon>
        <taxon>Gammaproteobacteria</taxon>
        <taxon>Alteromonadales</taxon>
        <taxon>Idiomarinaceae</taxon>
        <taxon>Idiomarina</taxon>
    </lineage>
</organism>
<dbReference type="InterPro" id="IPR023393">
    <property type="entry name" value="START-like_dom_sf"/>
</dbReference>
<comment type="caution">
    <text evidence="2">The sequence shown here is derived from an EMBL/GenBank/DDBJ whole genome shotgun (WGS) entry which is preliminary data.</text>
</comment>
<evidence type="ECO:0000313" key="3">
    <source>
        <dbReference type="Proteomes" id="UP000286680"/>
    </source>
</evidence>
<dbReference type="Proteomes" id="UP000286680">
    <property type="component" value="Unassembled WGS sequence"/>
</dbReference>
<dbReference type="RefSeq" id="WP_126819924.1">
    <property type="nucleotide sequence ID" value="NZ_PIPS01000002.1"/>
</dbReference>
<feature type="chain" id="PRO_5041744888" evidence="1">
    <location>
        <begin position="23"/>
        <end position="169"/>
    </location>
</feature>
<dbReference type="Gene3D" id="3.30.530.20">
    <property type="match status" value="1"/>
</dbReference>
<keyword evidence="1" id="KW-0732">Signal</keyword>
<keyword evidence="3" id="KW-1185">Reference proteome</keyword>
<accession>A0AA94EF97</accession>